<protein>
    <submittedName>
        <fullName evidence="1">PBS lyase HEAT domain protein repeat-containing protein</fullName>
    </submittedName>
</protein>
<dbReference type="Gene3D" id="1.25.10.10">
    <property type="entry name" value="Leucine-rich Repeat Variant"/>
    <property type="match status" value="1"/>
</dbReference>
<dbReference type="InterPro" id="IPR016024">
    <property type="entry name" value="ARM-type_fold"/>
</dbReference>
<dbReference type="eggNOG" id="COG1413">
    <property type="taxonomic scope" value="Bacteria"/>
</dbReference>
<dbReference type="Pfam" id="PF13646">
    <property type="entry name" value="HEAT_2"/>
    <property type="match status" value="2"/>
</dbReference>
<keyword evidence="2" id="KW-1185">Reference proteome</keyword>
<evidence type="ECO:0000313" key="2">
    <source>
        <dbReference type="Proteomes" id="UP000004664"/>
    </source>
</evidence>
<dbReference type="OrthoDB" id="7359267at2"/>
<gene>
    <name evidence="1" type="ORF">Mettu_2164</name>
</gene>
<dbReference type="InterPro" id="IPR011989">
    <property type="entry name" value="ARM-like"/>
</dbReference>
<name>G3IWW0_METTV</name>
<reference evidence="1 2" key="1">
    <citation type="submission" date="2011-06" db="EMBL/GenBank/DDBJ databases">
        <title>Genomic sequence of Methylobacter tundripaludum SV96.</title>
        <authorList>
            <consortium name="US DOE Joint Genome Institute"/>
            <person name="Lucas S."/>
            <person name="Han J."/>
            <person name="Lapidus A."/>
            <person name="Cheng J.-F."/>
            <person name="Goodwin L."/>
            <person name="Pitluck S."/>
            <person name="Held B."/>
            <person name="Detter J.C."/>
            <person name="Han C."/>
            <person name="Tapia R."/>
            <person name="Land M."/>
            <person name="Hauser L."/>
            <person name="Kyrpides N."/>
            <person name="Ivanova N."/>
            <person name="Ovchinnikova G."/>
            <person name="Pagani I."/>
            <person name="Klotz M.G."/>
            <person name="Dispirito A.A."/>
            <person name="Murrell J.C."/>
            <person name="Dunfield P."/>
            <person name="Kalyuzhnaya M.G."/>
            <person name="Svenning M."/>
            <person name="Trotsenko Y.A."/>
            <person name="Stein L.Y."/>
            <person name="Woyke T."/>
        </authorList>
    </citation>
    <scope>NUCLEOTIDE SEQUENCE [LARGE SCALE GENOMIC DNA]</scope>
    <source>
        <strain evidence="2">ATCC BAA-1195 / DSM 17260 / SV96</strain>
    </source>
</reference>
<dbReference type="STRING" id="697282.Mettu_2164"/>
<dbReference type="InterPro" id="IPR004155">
    <property type="entry name" value="PBS_lyase_HEAT"/>
</dbReference>
<dbReference type="RefSeq" id="WP_006891479.1">
    <property type="nucleotide sequence ID" value="NZ_JH109152.1"/>
</dbReference>
<sequence length="207" mass="22887">MPIIKQHTIQTVDVDERLQPRDFAGLTAELAADNSTARRWAARDLAEFPEAAGILVERLKREEDTSVREAILTTLARLGDPAAVAGLVECLRSEDASLRNEVIEAMKELPDEVAPIMSELLEDHDPDVRIFAVNILESLCHPQVEAWLISVIEKDAHVNVCATALDLLSEVGTLASRPALQQLKARFADEPYIGFTVDLAIKRIDEN</sequence>
<dbReference type="SUPFAM" id="SSF48371">
    <property type="entry name" value="ARM repeat"/>
    <property type="match status" value="1"/>
</dbReference>
<dbReference type="Proteomes" id="UP000004664">
    <property type="component" value="Unassembled WGS sequence"/>
</dbReference>
<dbReference type="AlphaFoldDB" id="G3IWW0"/>
<organism evidence="1 2">
    <name type="scientific">Methylobacter tundripaludum (strain ATCC BAA-1195 / DSM 17260 / SV96)</name>
    <dbReference type="NCBI Taxonomy" id="697282"/>
    <lineage>
        <taxon>Bacteria</taxon>
        <taxon>Pseudomonadati</taxon>
        <taxon>Pseudomonadota</taxon>
        <taxon>Gammaproteobacteria</taxon>
        <taxon>Methylococcales</taxon>
        <taxon>Methylococcaceae</taxon>
        <taxon>Methylobacter</taxon>
    </lineage>
</organism>
<keyword evidence="1" id="KW-0456">Lyase</keyword>
<accession>G3IWW0</accession>
<proteinExistence type="predicted"/>
<dbReference type="SMART" id="SM00567">
    <property type="entry name" value="EZ_HEAT"/>
    <property type="match status" value="4"/>
</dbReference>
<dbReference type="EMBL" id="JH109152">
    <property type="protein sequence ID" value="EGW23315.1"/>
    <property type="molecule type" value="Genomic_DNA"/>
</dbReference>
<dbReference type="GO" id="GO:0016829">
    <property type="term" value="F:lyase activity"/>
    <property type="evidence" value="ECO:0007669"/>
    <property type="project" value="UniProtKB-KW"/>
</dbReference>
<dbReference type="HOGENOM" id="CLU_108804_0_0_6"/>
<evidence type="ECO:0000313" key="1">
    <source>
        <dbReference type="EMBL" id="EGW23315.1"/>
    </source>
</evidence>